<organism evidence="2 3">
    <name type="scientific">Chrysochromulina tobinii</name>
    <dbReference type="NCBI Taxonomy" id="1460289"/>
    <lineage>
        <taxon>Eukaryota</taxon>
        <taxon>Haptista</taxon>
        <taxon>Haptophyta</taxon>
        <taxon>Prymnesiophyceae</taxon>
        <taxon>Prymnesiales</taxon>
        <taxon>Chrysochromulinaceae</taxon>
        <taxon>Chrysochromulina</taxon>
    </lineage>
</organism>
<dbReference type="AlphaFoldDB" id="A0A0M0J9H3"/>
<reference evidence="3" key="1">
    <citation type="journal article" date="2015" name="PLoS Genet.">
        <title>Genome Sequence and Transcriptome Analyses of Chrysochromulina tobin: Metabolic Tools for Enhanced Algal Fitness in the Prominent Order Prymnesiales (Haptophyceae).</title>
        <authorList>
            <person name="Hovde B.T."/>
            <person name="Deodato C.R."/>
            <person name="Hunsperger H.M."/>
            <person name="Ryken S.A."/>
            <person name="Yost W."/>
            <person name="Jha R.K."/>
            <person name="Patterson J."/>
            <person name="Monnat R.J. Jr."/>
            <person name="Barlow S.B."/>
            <person name="Starkenburg S.R."/>
            <person name="Cattolico R.A."/>
        </authorList>
    </citation>
    <scope>NUCLEOTIDE SEQUENCE</scope>
    <source>
        <strain evidence="3">CCMP291</strain>
    </source>
</reference>
<gene>
    <name evidence="2" type="ORF">Ctob_002044</name>
</gene>
<sequence>MPPETSWGFLRASQKRPPCALAGLRLALRAAPPSPAPERLPAPPIAGTEKRGSTVGCTPITTAPRASIHLQISSSDKSSKPSNTRPAASGTTIGAAARLGIGSSTGPVPLTVPLAFIRARKACSSAAIASSSRSSSKLGALRLSERAAGAALRLRGPSSRVVIVPTSNSSGARPRLMAPSGGAPLSAGFALRKLGRGTVASVGRARVGPG</sequence>
<accession>A0A0M0J9H3</accession>
<evidence type="ECO:0000256" key="1">
    <source>
        <dbReference type="SAM" id="MobiDB-lite"/>
    </source>
</evidence>
<feature type="compositionally biased region" description="Low complexity" evidence="1">
    <location>
        <begin position="73"/>
        <end position="82"/>
    </location>
</feature>
<evidence type="ECO:0000313" key="3">
    <source>
        <dbReference type="Proteomes" id="UP000037460"/>
    </source>
</evidence>
<dbReference type="EMBL" id="JWZX01003243">
    <property type="protein sequence ID" value="KOO22873.1"/>
    <property type="molecule type" value="Genomic_DNA"/>
</dbReference>
<name>A0A0M0J9H3_9EUKA</name>
<dbReference type="Proteomes" id="UP000037460">
    <property type="component" value="Unassembled WGS sequence"/>
</dbReference>
<evidence type="ECO:0000313" key="2">
    <source>
        <dbReference type="EMBL" id="KOO22873.1"/>
    </source>
</evidence>
<proteinExistence type="predicted"/>
<protein>
    <submittedName>
        <fullName evidence="2">Uncharacterized protein</fullName>
    </submittedName>
</protein>
<comment type="caution">
    <text evidence="2">The sequence shown here is derived from an EMBL/GenBank/DDBJ whole genome shotgun (WGS) entry which is preliminary data.</text>
</comment>
<feature type="compositionally biased region" description="Pro residues" evidence="1">
    <location>
        <begin position="32"/>
        <end position="44"/>
    </location>
</feature>
<feature type="region of interest" description="Disordered" evidence="1">
    <location>
        <begin position="30"/>
        <end position="90"/>
    </location>
</feature>
<keyword evidence="3" id="KW-1185">Reference proteome</keyword>